<dbReference type="AlphaFoldDB" id="A0A6J6YKE2"/>
<dbReference type="GO" id="GO:0016787">
    <property type="term" value="F:hydrolase activity"/>
    <property type="evidence" value="ECO:0007669"/>
    <property type="project" value="UniProtKB-KW"/>
</dbReference>
<organism evidence="2">
    <name type="scientific">freshwater metagenome</name>
    <dbReference type="NCBI Taxonomy" id="449393"/>
    <lineage>
        <taxon>unclassified sequences</taxon>
        <taxon>metagenomes</taxon>
        <taxon>ecological metagenomes</taxon>
    </lineage>
</organism>
<evidence type="ECO:0000256" key="1">
    <source>
        <dbReference type="ARBA" id="ARBA00022801"/>
    </source>
</evidence>
<dbReference type="EMBL" id="CAFAAI010000282">
    <property type="protein sequence ID" value="CAB4809559.1"/>
    <property type="molecule type" value="Genomic_DNA"/>
</dbReference>
<keyword evidence="1" id="KW-0378">Hydrolase</keyword>
<sequence>MRRLRALSALAGAAMLLSACAFESQTYVDVPPAVTRPTMPIPPTPASSTTSPVTFPPGLFPAASSTTLAVAALPKPVASPRDARAPEPRNDLGIIEIPRIGIKMTMLEGIRLTTLDRGPGHWPGTAMPGKAGNVVVAGHRTSHTKPFRHIDALAPGDEVIFTMPDGRFVYRVVSTEIVSPDRIDITNQTSAKTATLFACHPPGSTKQRIVVHLVLG</sequence>
<proteinExistence type="predicted"/>
<dbReference type="PROSITE" id="PS51257">
    <property type="entry name" value="PROKAR_LIPOPROTEIN"/>
    <property type="match status" value="1"/>
</dbReference>
<accession>A0A6J6YKE2</accession>
<protein>
    <submittedName>
        <fullName evidence="2">Unannotated protein</fullName>
    </submittedName>
</protein>
<name>A0A6J6YKE2_9ZZZZ</name>
<dbReference type="InterPro" id="IPR023365">
    <property type="entry name" value="Sortase_dom-sf"/>
</dbReference>
<dbReference type="Gene3D" id="2.40.260.10">
    <property type="entry name" value="Sortase"/>
    <property type="match status" value="1"/>
</dbReference>
<reference evidence="2" key="1">
    <citation type="submission" date="2020-05" db="EMBL/GenBank/DDBJ databases">
        <authorList>
            <person name="Chiriac C."/>
            <person name="Salcher M."/>
            <person name="Ghai R."/>
            <person name="Kavagutti S V."/>
        </authorList>
    </citation>
    <scope>NUCLEOTIDE SEQUENCE</scope>
</reference>
<dbReference type="InterPro" id="IPR005754">
    <property type="entry name" value="Sortase"/>
</dbReference>
<dbReference type="InterPro" id="IPR042003">
    <property type="entry name" value="Sortase_E"/>
</dbReference>
<dbReference type="NCBIfam" id="TIGR01076">
    <property type="entry name" value="sortase_fam"/>
    <property type="match status" value="1"/>
</dbReference>
<dbReference type="SUPFAM" id="SSF63817">
    <property type="entry name" value="Sortase"/>
    <property type="match status" value="1"/>
</dbReference>
<dbReference type="Pfam" id="PF04203">
    <property type="entry name" value="Sortase"/>
    <property type="match status" value="1"/>
</dbReference>
<gene>
    <name evidence="2" type="ORF">UFOPK2992_01486</name>
</gene>
<evidence type="ECO:0000313" key="2">
    <source>
        <dbReference type="EMBL" id="CAB4809559.1"/>
    </source>
</evidence>
<dbReference type="CDD" id="cd05830">
    <property type="entry name" value="Sortase_E"/>
    <property type="match status" value="1"/>
</dbReference>